<comment type="similarity">
    <text evidence="2">In the N-terminal section; belongs to the PMEI family.</text>
</comment>
<dbReference type="GO" id="GO:0004857">
    <property type="term" value="F:enzyme inhibitor activity"/>
    <property type="evidence" value="ECO:0007669"/>
    <property type="project" value="InterPro"/>
</dbReference>
<name>A0AAE1W0T3_9LAMI</name>
<evidence type="ECO:0000256" key="2">
    <source>
        <dbReference type="ARBA" id="ARBA00006027"/>
    </source>
</evidence>
<protein>
    <recommendedName>
        <fullName evidence="4">pectinesterase</fullName>
        <ecNumber evidence="4">3.1.1.11</ecNumber>
    </recommendedName>
</protein>
<dbReference type="Gene3D" id="1.20.140.40">
    <property type="entry name" value="Invertase/pectin methylesterase inhibitor family protein"/>
    <property type="match status" value="1"/>
</dbReference>
<dbReference type="InterPro" id="IPR011050">
    <property type="entry name" value="Pectin_lyase_fold/virulence"/>
</dbReference>
<dbReference type="Gene3D" id="2.160.20.10">
    <property type="entry name" value="Single-stranded right-handed beta-helix, Pectin lyase-like"/>
    <property type="match status" value="1"/>
</dbReference>
<dbReference type="Proteomes" id="UP001289374">
    <property type="component" value="Unassembled WGS sequence"/>
</dbReference>
<dbReference type="InterPro" id="IPR000070">
    <property type="entry name" value="Pectinesterase_cat"/>
</dbReference>
<dbReference type="NCBIfam" id="TIGR01614">
    <property type="entry name" value="PME_inhib"/>
    <property type="match status" value="1"/>
</dbReference>
<dbReference type="EC" id="3.1.1.11" evidence="4"/>
<comment type="pathway">
    <text evidence="1">Glycan metabolism; pectin degradation; 2-dehydro-3-deoxy-D-gluconate from pectin: step 1/5.</text>
</comment>
<evidence type="ECO:0000256" key="1">
    <source>
        <dbReference type="ARBA" id="ARBA00005184"/>
    </source>
</evidence>
<comment type="caution">
    <text evidence="14">The sequence shown here is derived from an EMBL/GenBank/DDBJ whole genome shotgun (WGS) entry which is preliminary data.</text>
</comment>
<dbReference type="InterPro" id="IPR035513">
    <property type="entry name" value="Invertase/methylesterase_inhib"/>
</dbReference>
<dbReference type="SUPFAM" id="SSF101148">
    <property type="entry name" value="Plant invertase/pectin methylesterase inhibitor"/>
    <property type="match status" value="1"/>
</dbReference>
<feature type="region of interest" description="Disordered" evidence="11">
    <location>
        <begin position="1"/>
        <end position="26"/>
    </location>
</feature>
<dbReference type="PANTHER" id="PTHR31707">
    <property type="entry name" value="PECTINESTERASE"/>
    <property type="match status" value="1"/>
</dbReference>
<evidence type="ECO:0000256" key="8">
    <source>
        <dbReference type="ARBA" id="ARBA00023316"/>
    </source>
</evidence>
<evidence type="ECO:0000256" key="11">
    <source>
        <dbReference type="SAM" id="MobiDB-lite"/>
    </source>
</evidence>
<evidence type="ECO:0000256" key="12">
    <source>
        <dbReference type="SAM" id="Phobius"/>
    </source>
</evidence>
<proteinExistence type="inferred from homology"/>
<dbReference type="FunFam" id="1.20.140.40:FF:000012">
    <property type="entry name" value="Pectinesterase"/>
    <property type="match status" value="1"/>
</dbReference>
<reference evidence="14" key="2">
    <citation type="journal article" date="2024" name="Plant">
        <title>Genomic evolution and insights into agronomic trait innovations of Sesamum species.</title>
        <authorList>
            <person name="Miao H."/>
            <person name="Wang L."/>
            <person name="Qu L."/>
            <person name="Liu H."/>
            <person name="Sun Y."/>
            <person name="Le M."/>
            <person name="Wang Q."/>
            <person name="Wei S."/>
            <person name="Zheng Y."/>
            <person name="Lin W."/>
            <person name="Duan Y."/>
            <person name="Cao H."/>
            <person name="Xiong S."/>
            <person name="Wang X."/>
            <person name="Wei L."/>
            <person name="Li C."/>
            <person name="Ma Q."/>
            <person name="Ju M."/>
            <person name="Zhao R."/>
            <person name="Li G."/>
            <person name="Mu C."/>
            <person name="Tian Q."/>
            <person name="Mei H."/>
            <person name="Zhang T."/>
            <person name="Gao T."/>
            <person name="Zhang H."/>
        </authorList>
    </citation>
    <scope>NUCLEOTIDE SEQUENCE</scope>
    <source>
        <strain evidence="14">K16</strain>
    </source>
</reference>
<dbReference type="GO" id="GO:0042545">
    <property type="term" value="P:cell wall modification"/>
    <property type="evidence" value="ECO:0007669"/>
    <property type="project" value="InterPro"/>
</dbReference>
<dbReference type="SMART" id="SM00856">
    <property type="entry name" value="PMEI"/>
    <property type="match status" value="1"/>
</dbReference>
<evidence type="ECO:0000313" key="14">
    <source>
        <dbReference type="EMBL" id="KAK4384851.1"/>
    </source>
</evidence>
<reference evidence="14" key="1">
    <citation type="submission" date="2020-06" db="EMBL/GenBank/DDBJ databases">
        <authorList>
            <person name="Li T."/>
            <person name="Hu X."/>
            <person name="Zhang T."/>
            <person name="Song X."/>
            <person name="Zhang H."/>
            <person name="Dai N."/>
            <person name="Sheng W."/>
            <person name="Hou X."/>
            <person name="Wei L."/>
        </authorList>
    </citation>
    <scope>NUCLEOTIDE SEQUENCE</scope>
    <source>
        <strain evidence="14">K16</strain>
        <tissue evidence="14">Leaf</tissue>
    </source>
</reference>
<keyword evidence="12" id="KW-0472">Membrane</keyword>
<evidence type="ECO:0000256" key="5">
    <source>
        <dbReference type="ARBA" id="ARBA00022801"/>
    </source>
</evidence>
<evidence type="ECO:0000256" key="7">
    <source>
        <dbReference type="ARBA" id="ARBA00023157"/>
    </source>
</evidence>
<evidence type="ECO:0000259" key="13">
    <source>
        <dbReference type="SMART" id="SM00856"/>
    </source>
</evidence>
<comment type="similarity">
    <text evidence="3">In the C-terminal section; belongs to the pectinesterase family.</text>
</comment>
<evidence type="ECO:0000256" key="10">
    <source>
        <dbReference type="ARBA" id="ARBA00057335"/>
    </source>
</evidence>
<gene>
    <name evidence="14" type="ORF">Sango_2609100</name>
</gene>
<accession>A0AAE1W0T3</accession>
<feature type="compositionally biased region" description="Basic and acidic residues" evidence="11">
    <location>
        <begin position="1"/>
        <end position="11"/>
    </location>
</feature>
<keyword evidence="5" id="KW-0378">Hydrolase</keyword>
<sequence length="430" mass="47067">MEYGRLGKPEPHGGSSTRSLTADPTRAPRKSKLKLLLLLAATLIVASAVSAALVVVIRNRADSGAAPRLHNRRPSQALSKACSRTRYPTLCVNSLLDFPGALTASDKDLVHISVNMTLQKFGRALYSASEISNLNMDPRVRSAYEDCLELLQDSVDLLSRSLTSVASGGGPGGSTQDVLTWLSASLTNQDTCTEGFDELNGYVKSQMSDRLKDLSELVSNCLAIYAAAGGDEDFSGIPIQNRRRRLLSNVKKHKHFPVWLSRRDRKLLDMPVSAINADIIVSQDGNGTCKTITEAIKKAPDYSNRRFIIYVRAGNMRRNLEAATGAGFIARDMTFETGPDQASIRLWPSALGPITRIHARKPLPFQKNTITAQNRKDPNQNTGQRVKWPGYRVITSTDASKPARFIVAIHLRVIRGLIRGDPSGIDFSLS</sequence>
<feature type="transmembrane region" description="Helical" evidence="12">
    <location>
        <begin position="35"/>
        <end position="57"/>
    </location>
</feature>
<dbReference type="AlphaFoldDB" id="A0AAE1W0T3"/>
<keyword evidence="6" id="KW-0063">Aspartyl esterase</keyword>
<dbReference type="InterPro" id="IPR006501">
    <property type="entry name" value="Pectinesterase_inhib_dom"/>
</dbReference>
<evidence type="ECO:0000256" key="4">
    <source>
        <dbReference type="ARBA" id="ARBA00013229"/>
    </source>
</evidence>
<dbReference type="SUPFAM" id="SSF51126">
    <property type="entry name" value="Pectin lyase-like"/>
    <property type="match status" value="1"/>
</dbReference>
<comment type="catalytic activity">
    <reaction evidence="9">
        <text>[(1-&gt;4)-alpha-D-galacturonosyl methyl ester](n) + n H2O = [(1-&gt;4)-alpha-D-galacturonosyl](n) + n methanol + n H(+)</text>
        <dbReference type="Rhea" id="RHEA:22380"/>
        <dbReference type="Rhea" id="RHEA-COMP:14570"/>
        <dbReference type="Rhea" id="RHEA-COMP:14573"/>
        <dbReference type="ChEBI" id="CHEBI:15377"/>
        <dbReference type="ChEBI" id="CHEBI:15378"/>
        <dbReference type="ChEBI" id="CHEBI:17790"/>
        <dbReference type="ChEBI" id="CHEBI:140522"/>
        <dbReference type="ChEBI" id="CHEBI:140523"/>
        <dbReference type="EC" id="3.1.1.11"/>
    </reaction>
</comment>
<dbReference type="Pfam" id="PF04043">
    <property type="entry name" value="PMEI"/>
    <property type="match status" value="1"/>
</dbReference>
<evidence type="ECO:0000256" key="6">
    <source>
        <dbReference type="ARBA" id="ARBA00023085"/>
    </source>
</evidence>
<dbReference type="Pfam" id="PF01095">
    <property type="entry name" value="Pectinesterase"/>
    <property type="match status" value="1"/>
</dbReference>
<evidence type="ECO:0000313" key="15">
    <source>
        <dbReference type="Proteomes" id="UP001289374"/>
    </source>
</evidence>
<keyword evidence="12" id="KW-0812">Transmembrane</keyword>
<keyword evidence="15" id="KW-1185">Reference proteome</keyword>
<evidence type="ECO:0000256" key="3">
    <source>
        <dbReference type="ARBA" id="ARBA00007786"/>
    </source>
</evidence>
<evidence type="ECO:0000256" key="9">
    <source>
        <dbReference type="ARBA" id="ARBA00047928"/>
    </source>
</evidence>
<feature type="domain" description="Pectinesterase inhibitor" evidence="13">
    <location>
        <begin position="73"/>
        <end position="224"/>
    </location>
</feature>
<keyword evidence="12" id="KW-1133">Transmembrane helix</keyword>
<dbReference type="InterPro" id="IPR012334">
    <property type="entry name" value="Pectin_lyas_fold"/>
</dbReference>
<keyword evidence="7" id="KW-1015">Disulfide bond</keyword>
<dbReference type="EMBL" id="JACGWL010000016">
    <property type="protein sequence ID" value="KAK4384851.1"/>
    <property type="molecule type" value="Genomic_DNA"/>
</dbReference>
<organism evidence="14 15">
    <name type="scientific">Sesamum angolense</name>
    <dbReference type="NCBI Taxonomy" id="2727404"/>
    <lineage>
        <taxon>Eukaryota</taxon>
        <taxon>Viridiplantae</taxon>
        <taxon>Streptophyta</taxon>
        <taxon>Embryophyta</taxon>
        <taxon>Tracheophyta</taxon>
        <taxon>Spermatophyta</taxon>
        <taxon>Magnoliopsida</taxon>
        <taxon>eudicotyledons</taxon>
        <taxon>Gunneridae</taxon>
        <taxon>Pentapetalae</taxon>
        <taxon>asterids</taxon>
        <taxon>lamiids</taxon>
        <taxon>Lamiales</taxon>
        <taxon>Pedaliaceae</taxon>
        <taxon>Sesamum</taxon>
    </lineage>
</organism>
<comment type="function">
    <text evidence="10">Acts in the modification of cell walls via demethylesterification of cell wall pectin.</text>
</comment>
<dbReference type="CDD" id="cd15798">
    <property type="entry name" value="PMEI-like_3"/>
    <property type="match status" value="1"/>
</dbReference>
<dbReference type="GO" id="GO:0030599">
    <property type="term" value="F:pectinesterase activity"/>
    <property type="evidence" value="ECO:0007669"/>
    <property type="project" value="UniProtKB-EC"/>
</dbReference>
<keyword evidence="8" id="KW-0961">Cell wall biogenesis/degradation</keyword>